<feature type="region of interest" description="Disordered" evidence="1">
    <location>
        <begin position="130"/>
        <end position="224"/>
    </location>
</feature>
<organism evidence="4 5">
    <name type="scientific">Candidatus Doudnabacteria bacterium CG10_big_fil_rev_8_21_14_0_10_41_10</name>
    <dbReference type="NCBI Taxonomy" id="1974551"/>
    <lineage>
        <taxon>Bacteria</taxon>
        <taxon>Candidatus Doudnaibacteriota</taxon>
    </lineage>
</organism>
<dbReference type="Pfam" id="PF01345">
    <property type="entry name" value="DUF11"/>
    <property type="match status" value="2"/>
</dbReference>
<feature type="transmembrane region" description="Helical" evidence="2">
    <location>
        <begin position="2066"/>
        <end position="2085"/>
    </location>
</feature>
<dbReference type="InterPro" id="IPR047589">
    <property type="entry name" value="DUF11_rpt"/>
</dbReference>
<reference evidence="5" key="1">
    <citation type="submission" date="2017-09" db="EMBL/GenBank/DDBJ databases">
        <title>Depth-based differentiation of microbial function through sediment-hosted aquifers and enrichment of novel symbionts in the deep terrestrial subsurface.</title>
        <authorList>
            <person name="Probst A.J."/>
            <person name="Ladd B."/>
            <person name="Jarett J.K."/>
            <person name="Geller-Mcgrath D.E."/>
            <person name="Sieber C.M.K."/>
            <person name="Emerson J.B."/>
            <person name="Anantharaman K."/>
            <person name="Thomas B.C."/>
            <person name="Malmstrom R."/>
            <person name="Stieglmeier M."/>
            <person name="Klingl A."/>
            <person name="Woyke T."/>
            <person name="Ryan C.M."/>
            <person name="Banfield J.F."/>
        </authorList>
    </citation>
    <scope>NUCLEOTIDE SEQUENCE [LARGE SCALE GENOMIC DNA]</scope>
</reference>
<dbReference type="NCBIfam" id="TIGR01451">
    <property type="entry name" value="B_ant_repeat"/>
    <property type="match status" value="2"/>
</dbReference>
<gene>
    <name evidence="4" type="ORF">COT91_02590</name>
</gene>
<feature type="region of interest" description="Disordered" evidence="1">
    <location>
        <begin position="75"/>
        <end position="106"/>
    </location>
</feature>
<evidence type="ECO:0000259" key="3">
    <source>
        <dbReference type="Pfam" id="PF01345"/>
    </source>
</evidence>
<dbReference type="PANTHER" id="PTHR34819">
    <property type="entry name" value="LARGE CYSTEINE-RICH PERIPLASMIC PROTEIN OMCB"/>
    <property type="match status" value="1"/>
</dbReference>
<dbReference type="EMBL" id="PFAJ01000035">
    <property type="protein sequence ID" value="PIR97238.1"/>
    <property type="molecule type" value="Genomic_DNA"/>
</dbReference>
<evidence type="ECO:0000313" key="5">
    <source>
        <dbReference type="Proteomes" id="UP000230557"/>
    </source>
</evidence>
<name>A0A2H0VDQ7_9BACT</name>
<keyword evidence="2" id="KW-0812">Transmembrane</keyword>
<feature type="compositionally biased region" description="Gly residues" evidence="1">
    <location>
        <begin position="1811"/>
        <end position="1829"/>
    </location>
</feature>
<evidence type="ECO:0000256" key="1">
    <source>
        <dbReference type="SAM" id="MobiDB-lite"/>
    </source>
</evidence>
<feature type="transmembrane region" description="Helical" evidence="2">
    <location>
        <begin position="1287"/>
        <end position="1304"/>
    </location>
</feature>
<evidence type="ECO:0000313" key="4">
    <source>
        <dbReference type="EMBL" id="PIR97238.1"/>
    </source>
</evidence>
<feature type="region of interest" description="Disordered" evidence="1">
    <location>
        <begin position="1127"/>
        <end position="1166"/>
    </location>
</feature>
<keyword evidence="2" id="KW-0472">Membrane</keyword>
<feature type="compositionally biased region" description="Acidic residues" evidence="1">
    <location>
        <begin position="1149"/>
        <end position="1162"/>
    </location>
</feature>
<feature type="compositionally biased region" description="Polar residues" evidence="1">
    <location>
        <begin position="155"/>
        <end position="166"/>
    </location>
</feature>
<feature type="transmembrane region" description="Helical" evidence="2">
    <location>
        <begin position="2009"/>
        <end position="2028"/>
    </location>
</feature>
<feature type="compositionally biased region" description="Polar residues" evidence="1">
    <location>
        <begin position="173"/>
        <end position="190"/>
    </location>
</feature>
<dbReference type="InterPro" id="IPR013783">
    <property type="entry name" value="Ig-like_fold"/>
</dbReference>
<evidence type="ECO:0000256" key="2">
    <source>
        <dbReference type="SAM" id="Phobius"/>
    </source>
</evidence>
<accession>A0A2H0VDQ7</accession>
<sequence length="2097" mass="224276">MYKKRSKKRMVNTTPRPWSTRVLVVFVCLTIIFAPVLPVYAEQITYTDSDVDLDNPILQQSVTVYTNNEEALETSIQQSQDLDPVDEEVDSDVSETDSGLASAEDIKDGIDSIADKLTEIDDELEGAGKFLGESNDLDAPLGESSDGLSEDENSLDQQENSDTVGNTDDEFSDTSGMPEQGATTTDQNLDSIPGSGTKPNDSNNADGLVVSDSEEANASTTQEATNNYEDLAVLTCSQNSEFDAYSDSANEPIEALIDIENPADTLNLDSPDPDYVPDDSQVGETNLGVDQTETLEGICLPDDGLDEFGTATSSSDMMIDPFVENDTEAQPTTTEEAFLCENEDTESGTCNDNSISLEGEDEQSLKLLEDENNQGENNEDTETVTLDEIKKIIEVVNDNVVGVKNDVETKSLTGKNRLLAADESENGFIDSGDINVFANVVNVLNVNLINSKLTEITDNFENLTQDLVLNHPETTSRELTQNLAEGICGKLTCQSLTSYALTNNNDATLENNITAGGLSGENQIHNFNNSGIGSGYVNVVVNVLNIVNANLINARWTIASINVFGDWEGDLHLPSELYFMDSMSIGATGGDQLDVENVHSVLVNVNNDNEIDIENNVDTLADSGKNGIESFGEKSEVTGADIDTGKSDANSYVKNVLNTNVVNGKWFLALVNTVGEWSGGITSMPDQVTMGSSAAGLAFYSADTGDVEQDAVSQSEFGNIFAKSTSTLDILNKNKATIKNNLDLSAISGINNITNDDDIENVGIQSGNTSALATLLNFVNTNIVNGELFFGVVNVFGKWNGNISFGFPDLSVSQRIKTHKATIAAGDLVKIEVDYANFGDGSAYATEIDWEYNPILFDLVSVSHPYSSFFSRPGNISFPLDRVYPYQSGTLNMVLRATENYTSDVLTTNSVKISNIGPENNKDNNLSAVPFDNSQVVSPDDDEFYIEEPADPIPDDTQAPTEDPEDNSDPGDAEDPGDGSANPSDGNDGGDSDDGSQNGSENNPPNNTQPAGGGNISLLNVYTSNDAKGKILNPGDRVTFKIIVDNDGLTTIDNVVAYDELTTPDKTLITSQGWPIGSFGSNERIEIEYTIEIDPSAPSGTYHNVSWAQGLTFQLKSIESNTASSRFKVENNIPADKRPVPDDQLLGGGDEETESDSEPDEESLQKKEINKEILAEEQDAQDFITEPETIKVERTTRKLPDEGGNLKVADSSKVLGVLAVSTEKPAVLALSTFDKEPLESDKTARSNNWLVISIIVIFSAGMSVFSTRKKLKKARNIMDKNNIDKKILLMFLVITTSYLPMFIGQTQAATVLACEQPINISFPYAVQADNRGVAMSAFAEIQGEVYSNEDIVGGSFSQIEGDAAAVGEISGVSVSGAATSGASLQIMPVFDPNMWKSSALLGGTHNDDFVIPENTTFNSLGPLYINGSLTLEANTQTVLSGTIYVTGDITIHSNASLTIASNFGVFGSVLIAEGKVNINGNASVSGNGYGGKLLIVAASNGDSNSIDVDSNFLTTSVVFYALKGGVSVDANSEIIAAYGNKIKIGTSSKVIYNQSLADSSFICPPPPTPPSAQLQVEKHSLASVVVAGEQVTYEITVTNIGVATSSEVLVKDVLNPNLGGEALSWNIGALGAGESVIVSFDATVSSTVTATTTIENIAYAEAEDLETVESLPTEITAVPAATSPSFQNDSTGKVANPSSEVFPGQDITYTINYFNSGDATATSFIIRDKLDTNLLEPSFISDSGVYSSSTRQIDWVVTDVAPEEFGSVSFTTQVATTTAIGIEIVNQAIIAGFETESVILKVVEESTPPQTGGGGGSAASSGGGGGGGSSLPSASLEFDFEPTKILNSQIPESVTIINTGSAYLPAGELVITLPPQIMAVSPSATNISTNSIIFKINPLTRGQSKTITFTIQPILQGEALVTHAEYFVLEKQLSQMTVLENVIEPAIEGETVDNATSTDEVLVIAPSFGEIGGEIAGETEEPFFEESEEQGEVAGIVTEEEKCQNLDPILWVFFLVIFGLIVELLYFIEKKYARDLTMASIVIVVNAVLTAVLIFMWLLYACPETLVWVPLIAVAIFIGVTYWYFQKKKPRQEPLFR</sequence>
<dbReference type="InterPro" id="IPR001434">
    <property type="entry name" value="OmcB-like_DUF11"/>
</dbReference>
<feature type="transmembrane region" description="Helical" evidence="2">
    <location>
        <begin position="1249"/>
        <end position="1266"/>
    </location>
</feature>
<dbReference type="InterPro" id="IPR051172">
    <property type="entry name" value="Chlamydia_OmcB"/>
</dbReference>
<protein>
    <recommendedName>
        <fullName evidence="3">DUF11 domain-containing protein</fullName>
    </recommendedName>
</protein>
<dbReference type="Gene3D" id="2.60.40.10">
    <property type="entry name" value="Immunoglobulins"/>
    <property type="match status" value="1"/>
</dbReference>
<feature type="region of interest" description="Disordered" evidence="1">
    <location>
        <begin position="915"/>
        <end position="1017"/>
    </location>
</feature>
<keyword evidence="2" id="KW-1133">Transmembrane helix</keyword>
<feature type="domain" description="DUF11" evidence="3">
    <location>
        <begin position="1574"/>
        <end position="1664"/>
    </location>
</feature>
<feature type="compositionally biased region" description="Polar residues" evidence="1">
    <location>
        <begin position="923"/>
        <end position="937"/>
    </location>
</feature>
<proteinExistence type="predicted"/>
<dbReference type="Proteomes" id="UP000230557">
    <property type="component" value="Unassembled WGS sequence"/>
</dbReference>
<comment type="caution">
    <text evidence="4">The sequence shown here is derived from an EMBL/GenBank/DDBJ whole genome shotgun (WGS) entry which is preliminary data.</text>
</comment>
<feature type="region of interest" description="Disordered" evidence="1">
    <location>
        <begin position="1806"/>
        <end position="1833"/>
    </location>
</feature>
<feature type="compositionally biased region" description="Acidic residues" evidence="1">
    <location>
        <begin position="939"/>
        <end position="954"/>
    </location>
</feature>
<feature type="compositionally biased region" description="Acidic residues" evidence="1">
    <location>
        <begin position="83"/>
        <end position="95"/>
    </location>
</feature>
<feature type="domain" description="DUF11" evidence="3">
    <location>
        <begin position="1698"/>
        <end position="1792"/>
    </location>
</feature>
<feature type="compositionally biased region" description="Acidic residues" evidence="1">
    <location>
        <begin position="962"/>
        <end position="977"/>
    </location>
</feature>
<feature type="transmembrane region" description="Helical" evidence="2">
    <location>
        <begin position="2040"/>
        <end position="2060"/>
    </location>
</feature>